<evidence type="ECO:0000259" key="14">
    <source>
        <dbReference type="Pfam" id="PF01292"/>
    </source>
</evidence>
<dbReference type="GO" id="GO:0005886">
    <property type="term" value="C:plasma membrane"/>
    <property type="evidence" value="ECO:0007669"/>
    <property type="project" value="UniProtKB-SubCell"/>
</dbReference>
<feature type="transmembrane region" description="Helical" evidence="13">
    <location>
        <begin position="15"/>
        <end position="33"/>
    </location>
</feature>
<keyword evidence="8" id="KW-0249">Electron transport</keyword>
<comment type="cofactor">
    <cofactor evidence="1">
        <name>heme b</name>
        <dbReference type="ChEBI" id="CHEBI:60344"/>
    </cofactor>
</comment>
<feature type="domain" description="Cytochrome b561 bacterial/Ni-hydrogenase" evidence="14">
    <location>
        <begin position="9"/>
        <end position="170"/>
    </location>
</feature>
<comment type="subcellular location">
    <subcellularLocation>
        <location evidence="2">Cell membrane</location>
        <topology evidence="2">Multi-pass membrane protein</topology>
    </subcellularLocation>
</comment>
<evidence type="ECO:0000313" key="16">
    <source>
        <dbReference type="Proteomes" id="UP000001962"/>
    </source>
</evidence>
<keyword evidence="5" id="KW-0349">Heme</keyword>
<dbReference type="PANTHER" id="PTHR30529:SF1">
    <property type="entry name" value="CYTOCHROME B561 HOMOLOG 2"/>
    <property type="match status" value="1"/>
</dbReference>
<comment type="similarity">
    <text evidence="12">Belongs to the cytochrome b561 family.</text>
</comment>
<keyword evidence="11 13" id="KW-0472">Membrane</keyword>
<dbReference type="GO" id="GO:0022904">
    <property type="term" value="P:respiratory electron transport chain"/>
    <property type="evidence" value="ECO:0007669"/>
    <property type="project" value="InterPro"/>
</dbReference>
<dbReference type="InterPro" id="IPR011577">
    <property type="entry name" value="Cyt_b561_bac/Ni-Hgenase"/>
</dbReference>
<dbReference type="InterPro" id="IPR016174">
    <property type="entry name" value="Di-haem_cyt_TM"/>
</dbReference>
<dbReference type="AlphaFoldDB" id="Q0A9S9"/>
<evidence type="ECO:0000256" key="8">
    <source>
        <dbReference type="ARBA" id="ARBA00022982"/>
    </source>
</evidence>
<dbReference type="GO" id="GO:0046872">
    <property type="term" value="F:metal ion binding"/>
    <property type="evidence" value="ECO:0007669"/>
    <property type="project" value="UniProtKB-KW"/>
</dbReference>
<keyword evidence="7" id="KW-0479">Metal-binding</keyword>
<protein>
    <submittedName>
        <fullName evidence="15">Cytochrome B561</fullName>
    </submittedName>
</protein>
<name>Q0A9S9_ALKEH</name>
<dbReference type="SUPFAM" id="SSF81342">
    <property type="entry name" value="Transmembrane di-heme cytochromes"/>
    <property type="match status" value="1"/>
</dbReference>
<dbReference type="Proteomes" id="UP000001962">
    <property type="component" value="Chromosome"/>
</dbReference>
<dbReference type="RefSeq" id="WP_011628803.1">
    <property type="nucleotide sequence ID" value="NC_008340.1"/>
</dbReference>
<evidence type="ECO:0000256" key="3">
    <source>
        <dbReference type="ARBA" id="ARBA00022448"/>
    </source>
</evidence>
<evidence type="ECO:0000313" key="15">
    <source>
        <dbReference type="EMBL" id="ABI56408.1"/>
    </source>
</evidence>
<evidence type="ECO:0000256" key="2">
    <source>
        <dbReference type="ARBA" id="ARBA00004651"/>
    </source>
</evidence>
<dbReference type="Gene3D" id="1.20.950.20">
    <property type="entry name" value="Transmembrane di-heme cytochromes, Chain C"/>
    <property type="match status" value="2"/>
</dbReference>
<keyword evidence="9 13" id="KW-1133">Transmembrane helix</keyword>
<proteinExistence type="inferred from homology"/>
<dbReference type="InterPro" id="IPR052168">
    <property type="entry name" value="Cytochrome_b561_oxidase"/>
</dbReference>
<feature type="transmembrane region" description="Helical" evidence="13">
    <location>
        <begin position="135"/>
        <end position="160"/>
    </location>
</feature>
<reference evidence="16" key="1">
    <citation type="submission" date="2006-08" db="EMBL/GenBank/DDBJ databases">
        <title>Complete sequence of Alkalilimnicola ehrilichei MLHE-1.</title>
        <authorList>
            <person name="Copeland A."/>
            <person name="Lucas S."/>
            <person name="Lapidus A."/>
            <person name="Barry K."/>
            <person name="Detter J.C."/>
            <person name="Glavina del Rio T."/>
            <person name="Hammon N."/>
            <person name="Israni S."/>
            <person name="Dalin E."/>
            <person name="Tice H."/>
            <person name="Pitluck S."/>
            <person name="Sims D."/>
            <person name="Brettin T."/>
            <person name="Bruce D."/>
            <person name="Han C."/>
            <person name="Tapia R."/>
            <person name="Gilna P."/>
            <person name="Schmutz J."/>
            <person name="Larimer F."/>
            <person name="Land M."/>
            <person name="Hauser L."/>
            <person name="Kyrpides N."/>
            <person name="Mikhailova N."/>
            <person name="Oremland R.S."/>
            <person name="Hoeft S.E."/>
            <person name="Switzer-Blum J."/>
            <person name="Kulp T."/>
            <person name="King G."/>
            <person name="Tabita R."/>
            <person name="Witte B."/>
            <person name="Santini J.M."/>
            <person name="Basu P."/>
            <person name="Hollibaugh J.T."/>
            <person name="Xie G."/>
            <person name="Stolz J.F."/>
            <person name="Richardson P."/>
        </authorList>
    </citation>
    <scope>NUCLEOTIDE SEQUENCE [LARGE SCALE GENOMIC DNA]</scope>
    <source>
        <strain evidence="16">ATCC BAA-1101 / DSM 17681 / MLHE-1</strain>
    </source>
</reference>
<evidence type="ECO:0000256" key="10">
    <source>
        <dbReference type="ARBA" id="ARBA00023004"/>
    </source>
</evidence>
<evidence type="ECO:0000256" key="7">
    <source>
        <dbReference type="ARBA" id="ARBA00022723"/>
    </source>
</evidence>
<sequence length="181" mass="19572">MSYAPNDQYSSPSKVLHWLSAFLIIALIAVGWWMTGLSEDNPIRGNVYNLHKALGAITVVLLIARLAWFRVQPPPGPVSALPRPLRRLNVTVKVLLYALMLVVPLSGYVMSNAAGHPVSMFGLFSLPSLVPESRGLAGAASTLHTWSAYVLLALIGVHVAGSVKHRLTDRGGPTDVLQRMT</sequence>
<evidence type="ECO:0000256" key="13">
    <source>
        <dbReference type="SAM" id="Phobius"/>
    </source>
</evidence>
<evidence type="ECO:0000256" key="1">
    <source>
        <dbReference type="ARBA" id="ARBA00001970"/>
    </source>
</evidence>
<dbReference type="EMBL" id="CP000453">
    <property type="protein sequence ID" value="ABI56408.1"/>
    <property type="molecule type" value="Genomic_DNA"/>
</dbReference>
<dbReference type="Pfam" id="PF01292">
    <property type="entry name" value="Ni_hydr_CYTB"/>
    <property type="match status" value="1"/>
</dbReference>
<dbReference type="eggNOG" id="COG3038">
    <property type="taxonomic scope" value="Bacteria"/>
</dbReference>
<evidence type="ECO:0000256" key="4">
    <source>
        <dbReference type="ARBA" id="ARBA00022475"/>
    </source>
</evidence>
<keyword evidence="3" id="KW-0813">Transport</keyword>
<keyword evidence="10" id="KW-0408">Iron</keyword>
<keyword evidence="16" id="KW-1185">Reference proteome</keyword>
<keyword evidence="6 13" id="KW-0812">Transmembrane</keyword>
<dbReference type="GO" id="GO:0009055">
    <property type="term" value="F:electron transfer activity"/>
    <property type="evidence" value="ECO:0007669"/>
    <property type="project" value="InterPro"/>
</dbReference>
<organism evidence="15 16">
    <name type="scientific">Alkalilimnicola ehrlichii (strain ATCC BAA-1101 / DSM 17681 / MLHE-1)</name>
    <dbReference type="NCBI Taxonomy" id="187272"/>
    <lineage>
        <taxon>Bacteria</taxon>
        <taxon>Pseudomonadati</taxon>
        <taxon>Pseudomonadota</taxon>
        <taxon>Gammaproteobacteria</taxon>
        <taxon>Chromatiales</taxon>
        <taxon>Ectothiorhodospiraceae</taxon>
        <taxon>Alkalilimnicola</taxon>
    </lineage>
</organism>
<dbReference type="KEGG" id="aeh:Mlg_1056"/>
<evidence type="ECO:0000256" key="9">
    <source>
        <dbReference type="ARBA" id="ARBA00022989"/>
    </source>
</evidence>
<dbReference type="HOGENOM" id="CLU_095321_4_1_6"/>
<dbReference type="PANTHER" id="PTHR30529">
    <property type="entry name" value="CYTOCHROME B561"/>
    <property type="match status" value="1"/>
</dbReference>
<dbReference type="GO" id="GO:0020037">
    <property type="term" value="F:heme binding"/>
    <property type="evidence" value="ECO:0007669"/>
    <property type="project" value="TreeGrafter"/>
</dbReference>
<evidence type="ECO:0000256" key="11">
    <source>
        <dbReference type="ARBA" id="ARBA00023136"/>
    </source>
</evidence>
<evidence type="ECO:0000256" key="12">
    <source>
        <dbReference type="ARBA" id="ARBA00037975"/>
    </source>
</evidence>
<keyword evidence="4" id="KW-1003">Cell membrane</keyword>
<evidence type="ECO:0000256" key="5">
    <source>
        <dbReference type="ARBA" id="ARBA00022617"/>
    </source>
</evidence>
<feature type="transmembrane region" description="Helical" evidence="13">
    <location>
        <begin position="92"/>
        <end position="115"/>
    </location>
</feature>
<evidence type="ECO:0000256" key="6">
    <source>
        <dbReference type="ARBA" id="ARBA00022692"/>
    </source>
</evidence>
<gene>
    <name evidence="15" type="ordered locus">Mlg_1056</name>
</gene>
<accession>Q0A9S9</accession>